<dbReference type="PANTHER" id="PTHR43133:SF25">
    <property type="entry name" value="RNA POLYMERASE SIGMA FACTOR RFAY-RELATED"/>
    <property type="match status" value="1"/>
</dbReference>
<dbReference type="EMBL" id="CP033230">
    <property type="protein sequence ID" value="AYO78995.1"/>
    <property type="molecule type" value="Genomic_DNA"/>
</dbReference>
<dbReference type="Pfam" id="PF08281">
    <property type="entry name" value="Sigma70_r4_2"/>
    <property type="match status" value="1"/>
</dbReference>
<dbReference type="InterPro" id="IPR039425">
    <property type="entry name" value="RNA_pol_sigma-70-like"/>
</dbReference>
<dbReference type="GO" id="GO:0003677">
    <property type="term" value="F:DNA binding"/>
    <property type="evidence" value="ECO:0007669"/>
    <property type="project" value="InterPro"/>
</dbReference>
<dbReference type="SUPFAM" id="SSF88946">
    <property type="entry name" value="Sigma2 domain of RNA polymerase sigma factors"/>
    <property type="match status" value="1"/>
</dbReference>
<comment type="similarity">
    <text evidence="1">Belongs to the sigma-70 factor family. ECF subfamily.</text>
</comment>
<dbReference type="PANTHER" id="PTHR43133">
    <property type="entry name" value="RNA POLYMERASE ECF-TYPE SIGMA FACTO"/>
    <property type="match status" value="1"/>
</dbReference>
<evidence type="ECO:0000256" key="3">
    <source>
        <dbReference type="ARBA" id="ARBA00023082"/>
    </source>
</evidence>
<dbReference type="GO" id="GO:0016987">
    <property type="term" value="F:sigma factor activity"/>
    <property type="evidence" value="ECO:0007669"/>
    <property type="project" value="UniProtKB-KW"/>
</dbReference>
<accession>A0A085K492</accession>
<reference evidence="5 6" key="1">
    <citation type="submission" date="2018-10" db="EMBL/GenBank/DDBJ databases">
        <title>Characterization and genome analysis of a novel bacterium Sphingobium yanoikuyae SJTF8 capable of degrading PAHs.</title>
        <authorList>
            <person name="Yin C."/>
            <person name="Xiong W."/>
            <person name="Liang R."/>
        </authorList>
    </citation>
    <scope>NUCLEOTIDE SEQUENCE [LARGE SCALE GENOMIC DNA]</scope>
    <source>
        <strain evidence="5 6">SJTF8</strain>
    </source>
</reference>
<dbReference type="GO" id="GO:0006352">
    <property type="term" value="P:DNA-templated transcription initiation"/>
    <property type="evidence" value="ECO:0007669"/>
    <property type="project" value="InterPro"/>
</dbReference>
<evidence type="ECO:0000256" key="2">
    <source>
        <dbReference type="ARBA" id="ARBA00023015"/>
    </source>
</evidence>
<keyword evidence="2" id="KW-0805">Transcription regulation</keyword>
<proteinExistence type="inferred from homology"/>
<dbReference type="InterPro" id="IPR013325">
    <property type="entry name" value="RNA_pol_sigma_r2"/>
</dbReference>
<dbReference type="Pfam" id="PF04542">
    <property type="entry name" value="Sigma70_r2"/>
    <property type="match status" value="1"/>
</dbReference>
<name>A0A085K492_SPHYA</name>
<dbReference type="Proteomes" id="UP000280708">
    <property type="component" value="Chromosome"/>
</dbReference>
<evidence type="ECO:0000256" key="4">
    <source>
        <dbReference type="ARBA" id="ARBA00023163"/>
    </source>
</evidence>
<dbReference type="InterPro" id="IPR036388">
    <property type="entry name" value="WH-like_DNA-bd_sf"/>
</dbReference>
<sequence>MTATQIAETPHKLTDAAFKRELTLVLPQLRAFARSLCGDRDLADDLVQETMLKSWSARGRFIPGTNFRAWTFTILRNHYFSLSRRSKFVGAWDDLVADRLLAAPAEQLKIVELSDVVRALAQIPVPQREALILVGAGGFSYEEAATIMGTAIGTVKSRVARARTALEALINDGQLAQSRSEFEADENVINLFSVIDAIEDRQSAGEPLEAMTRLVA</sequence>
<dbReference type="InterPro" id="IPR013324">
    <property type="entry name" value="RNA_pol_sigma_r3/r4-like"/>
</dbReference>
<dbReference type="InterPro" id="IPR014284">
    <property type="entry name" value="RNA_pol_sigma-70_dom"/>
</dbReference>
<evidence type="ECO:0000256" key="1">
    <source>
        <dbReference type="ARBA" id="ARBA00010641"/>
    </source>
</evidence>
<dbReference type="SUPFAM" id="SSF88659">
    <property type="entry name" value="Sigma3 and sigma4 domains of RNA polymerase sigma factors"/>
    <property type="match status" value="1"/>
</dbReference>
<keyword evidence="4" id="KW-0804">Transcription</keyword>
<dbReference type="InterPro" id="IPR007627">
    <property type="entry name" value="RNA_pol_sigma70_r2"/>
</dbReference>
<dbReference type="Gene3D" id="1.10.10.10">
    <property type="entry name" value="Winged helix-like DNA-binding domain superfamily/Winged helix DNA-binding domain"/>
    <property type="match status" value="1"/>
</dbReference>
<gene>
    <name evidence="5" type="ORF">EBF16_20185</name>
</gene>
<dbReference type="RefSeq" id="WP_037509499.1">
    <property type="nucleotide sequence ID" value="NZ_CAIGKD010000014.1"/>
</dbReference>
<protein>
    <submittedName>
        <fullName evidence="5">Sigma-70 family RNA polymerase sigma factor</fullName>
    </submittedName>
</protein>
<dbReference type="NCBIfam" id="TIGR02937">
    <property type="entry name" value="sigma70-ECF"/>
    <property type="match status" value="1"/>
</dbReference>
<evidence type="ECO:0000313" key="5">
    <source>
        <dbReference type="EMBL" id="AYO78995.1"/>
    </source>
</evidence>
<dbReference type="AlphaFoldDB" id="A0A085K492"/>
<dbReference type="CDD" id="cd06171">
    <property type="entry name" value="Sigma70_r4"/>
    <property type="match status" value="1"/>
</dbReference>
<dbReference type="InterPro" id="IPR013249">
    <property type="entry name" value="RNA_pol_sigma70_r4_t2"/>
</dbReference>
<dbReference type="Gene3D" id="1.10.1740.10">
    <property type="match status" value="1"/>
</dbReference>
<organism evidence="5 6">
    <name type="scientific">Sphingobium yanoikuyae</name>
    <name type="common">Sphingomonas yanoikuyae</name>
    <dbReference type="NCBI Taxonomy" id="13690"/>
    <lineage>
        <taxon>Bacteria</taxon>
        <taxon>Pseudomonadati</taxon>
        <taxon>Pseudomonadota</taxon>
        <taxon>Alphaproteobacteria</taxon>
        <taxon>Sphingomonadales</taxon>
        <taxon>Sphingomonadaceae</taxon>
        <taxon>Sphingobium</taxon>
    </lineage>
</organism>
<evidence type="ECO:0000313" key="6">
    <source>
        <dbReference type="Proteomes" id="UP000280708"/>
    </source>
</evidence>
<keyword evidence="3" id="KW-0731">Sigma factor</keyword>